<dbReference type="InterPro" id="IPR037401">
    <property type="entry name" value="SnoaL-like"/>
</dbReference>
<dbReference type="Gene3D" id="3.10.450.50">
    <property type="match status" value="1"/>
</dbReference>
<name>A0A285UVH6_9HYPH</name>
<evidence type="ECO:0000313" key="3">
    <source>
        <dbReference type="Proteomes" id="UP000219167"/>
    </source>
</evidence>
<proteinExistence type="predicted"/>
<dbReference type="AlphaFoldDB" id="A0A285UVH6"/>
<evidence type="ECO:0000313" key="2">
    <source>
        <dbReference type="EMBL" id="SOC45783.1"/>
    </source>
</evidence>
<dbReference type="InterPro" id="IPR032710">
    <property type="entry name" value="NTF2-like_dom_sf"/>
</dbReference>
<organism evidence="2 3">
    <name type="scientific">Rhizobium subbaraonis</name>
    <dbReference type="NCBI Taxonomy" id="908946"/>
    <lineage>
        <taxon>Bacteria</taxon>
        <taxon>Pseudomonadati</taxon>
        <taxon>Pseudomonadota</taxon>
        <taxon>Alphaproteobacteria</taxon>
        <taxon>Hyphomicrobiales</taxon>
        <taxon>Rhizobiaceae</taxon>
        <taxon>Rhizobium/Agrobacterium group</taxon>
        <taxon>Rhizobium</taxon>
    </lineage>
</organism>
<dbReference type="EMBL" id="OBQD01000018">
    <property type="protein sequence ID" value="SOC45783.1"/>
    <property type="molecule type" value="Genomic_DNA"/>
</dbReference>
<protein>
    <submittedName>
        <fullName evidence="2">SnoaL-like protein</fullName>
    </submittedName>
</protein>
<dbReference type="RefSeq" id="WP_097142221.1">
    <property type="nucleotide sequence ID" value="NZ_OBQD01000018.1"/>
</dbReference>
<reference evidence="2 3" key="1">
    <citation type="submission" date="2017-08" db="EMBL/GenBank/DDBJ databases">
        <authorList>
            <person name="de Groot N.N."/>
        </authorList>
    </citation>
    <scope>NUCLEOTIDE SEQUENCE [LARGE SCALE GENOMIC DNA]</scope>
    <source>
        <strain evidence="2 3">JC85</strain>
    </source>
</reference>
<keyword evidence="3" id="KW-1185">Reference proteome</keyword>
<accession>A0A285UVH6</accession>
<sequence>MANANAVAQELVTALNARDYAAIAALADEDVAISGFGEGGDMGREALRERLARHFSSFDESYGDAVVMVADGGSPLAIRVTARGSVASGKSYSVEKVLLLELDGHRIARMALMVDEGERMRQMAG</sequence>
<feature type="domain" description="SnoaL-like" evidence="1">
    <location>
        <begin position="9"/>
        <end position="110"/>
    </location>
</feature>
<evidence type="ECO:0000259" key="1">
    <source>
        <dbReference type="Pfam" id="PF12680"/>
    </source>
</evidence>
<dbReference type="SUPFAM" id="SSF54427">
    <property type="entry name" value="NTF2-like"/>
    <property type="match status" value="1"/>
</dbReference>
<dbReference type="Proteomes" id="UP000219167">
    <property type="component" value="Unassembled WGS sequence"/>
</dbReference>
<gene>
    <name evidence="2" type="ORF">SAMN05892877_11810</name>
</gene>
<dbReference type="OrthoDB" id="582835at2"/>
<dbReference type="Pfam" id="PF12680">
    <property type="entry name" value="SnoaL_2"/>
    <property type="match status" value="1"/>
</dbReference>